<dbReference type="GO" id="GO:0016579">
    <property type="term" value="P:protein deubiquitination"/>
    <property type="evidence" value="ECO:0007669"/>
    <property type="project" value="InterPro"/>
</dbReference>
<dbReference type="InterPro" id="IPR028889">
    <property type="entry name" value="USP"/>
</dbReference>
<dbReference type="OrthoDB" id="6335756at2759"/>
<dbReference type="Proteomes" id="UP000283509">
    <property type="component" value="Unassembled WGS sequence"/>
</dbReference>
<comment type="caution">
    <text evidence="4">The sequence shown here is derived from an EMBL/GenBank/DDBJ whole genome shotgun (WGS) entry which is preliminary data.</text>
</comment>
<feature type="compositionally biased region" description="Basic and acidic residues" evidence="2">
    <location>
        <begin position="129"/>
        <end position="142"/>
    </location>
</feature>
<reference evidence="4 5" key="2">
    <citation type="submission" date="2019-01" db="EMBL/GenBank/DDBJ databases">
        <title>The decoding of complex shrimp genome reveals the adaptation for benthos swimmer, frequently molting mechanism and breeding impact on genome.</title>
        <authorList>
            <person name="Sun Y."/>
            <person name="Gao Y."/>
            <person name="Yu Y."/>
        </authorList>
    </citation>
    <scope>NUCLEOTIDE SEQUENCE [LARGE SCALE GENOMIC DNA]</scope>
    <source>
        <tissue evidence="4">Muscle</tissue>
    </source>
</reference>
<feature type="region of interest" description="Disordered" evidence="2">
    <location>
        <begin position="286"/>
        <end position="305"/>
    </location>
</feature>
<keyword evidence="4" id="KW-0378">Hydrolase</keyword>
<dbReference type="InterPro" id="IPR001394">
    <property type="entry name" value="Peptidase_C19_UCH"/>
</dbReference>
<feature type="compositionally biased region" description="Polar residues" evidence="2">
    <location>
        <begin position="11"/>
        <end position="27"/>
    </location>
</feature>
<dbReference type="InterPro" id="IPR018200">
    <property type="entry name" value="USP_CS"/>
</dbReference>
<feature type="region of interest" description="Disordered" evidence="2">
    <location>
        <begin position="321"/>
        <end position="344"/>
    </location>
</feature>
<organism evidence="4 5">
    <name type="scientific">Penaeus vannamei</name>
    <name type="common">Whiteleg shrimp</name>
    <name type="synonym">Litopenaeus vannamei</name>
    <dbReference type="NCBI Taxonomy" id="6689"/>
    <lineage>
        <taxon>Eukaryota</taxon>
        <taxon>Metazoa</taxon>
        <taxon>Ecdysozoa</taxon>
        <taxon>Arthropoda</taxon>
        <taxon>Crustacea</taxon>
        <taxon>Multicrustacea</taxon>
        <taxon>Malacostraca</taxon>
        <taxon>Eumalacostraca</taxon>
        <taxon>Eucarida</taxon>
        <taxon>Decapoda</taxon>
        <taxon>Dendrobranchiata</taxon>
        <taxon>Penaeoidea</taxon>
        <taxon>Penaeidae</taxon>
        <taxon>Penaeus</taxon>
    </lineage>
</organism>
<dbReference type="PANTHER" id="PTHR24006:SF915">
    <property type="entry name" value="UBIQUITIN CARBOXYL-TERMINAL HYDROLASE-RELATED"/>
    <property type="match status" value="1"/>
</dbReference>
<name>A0A423SAI3_PENVA</name>
<dbReference type="Pfam" id="PF00443">
    <property type="entry name" value="UCH"/>
    <property type="match status" value="1"/>
</dbReference>
<feature type="region of interest" description="Disordered" evidence="2">
    <location>
        <begin position="129"/>
        <end position="149"/>
    </location>
</feature>
<dbReference type="PROSITE" id="PS50235">
    <property type="entry name" value="USP_3"/>
    <property type="match status" value="1"/>
</dbReference>
<feature type="compositionally biased region" description="Basic residues" evidence="2">
    <location>
        <begin position="29"/>
        <end position="38"/>
    </location>
</feature>
<feature type="compositionally biased region" description="Polar residues" evidence="2">
    <location>
        <begin position="288"/>
        <end position="303"/>
    </location>
</feature>
<sequence>MEFTPKKPPATFNSSTVRRNPYSTGSRNYLKKYQHRGGKAGTPHSSYGTPPRTVLQKRFSSRSEKMVTSALKALPQPEEGNTLGKWLGKKDSSPQALKRPFSAINGTENTKDPYNIFSDNEEDVFIPTRKESKSSPTSDKENSLFGPPKAGSVKVYEKENVPTELCSEQPVSSVTPPHLIGFPNYGNTCYLNSVIQSLFGLSSFLLDYRIVASHLDMAHTSLFYGLSQVLSNRMKGQVSGVKQSLKTVKENLERVDGSFSGFKMQDANEFLTRVLDTIKDEIDRCHMTTPSPDRPSGSQSLACTPNGELDEEVYLNGCTRRDPSPVKQDTVKNNDASPVKSPELETKTYCNGEGIPEEVCMENLQDLDADDVLAERIASRENAQLDTPTKHTAPEVIPKNPVKDNFEFQLLESYRCLGCEEVEGRKQEYFGLYVNLPEEGRDTIQDAISSYMSADERELKCEKCLHNQSSVVTTVTRLPRILIVQLKSTIVPRPPKQATLTVRNLSSELNVCDSKKDKEELCLTSPVKAAANVPIAIPDNEDEELQEVMRRSMNDIGGGEDDEIQQAIRLSLQELGMTYSQENQGENAEQEIEETIARSASQDDSDIENGQHTYRLMSIISHFGLTTNTGEFPQK</sequence>
<feature type="region of interest" description="Disordered" evidence="2">
    <location>
        <begin position="1"/>
        <end position="52"/>
    </location>
</feature>
<dbReference type="STRING" id="6689.A0A423SAI3"/>
<comment type="similarity">
    <text evidence="1">Belongs to the peptidase C19 family.</text>
</comment>
<accession>A0A423SAI3</accession>
<dbReference type="PANTHER" id="PTHR24006">
    <property type="entry name" value="UBIQUITIN CARBOXYL-TERMINAL HYDROLASE"/>
    <property type="match status" value="1"/>
</dbReference>
<dbReference type="SUPFAM" id="SSF54001">
    <property type="entry name" value="Cysteine proteinases"/>
    <property type="match status" value="1"/>
</dbReference>
<dbReference type="Gene3D" id="3.90.70.10">
    <property type="entry name" value="Cysteine proteinases"/>
    <property type="match status" value="1"/>
</dbReference>
<dbReference type="GO" id="GO:0005634">
    <property type="term" value="C:nucleus"/>
    <property type="evidence" value="ECO:0007669"/>
    <property type="project" value="TreeGrafter"/>
</dbReference>
<reference evidence="4 5" key="1">
    <citation type="submission" date="2018-04" db="EMBL/GenBank/DDBJ databases">
        <authorList>
            <person name="Zhang X."/>
            <person name="Yuan J."/>
            <person name="Li F."/>
            <person name="Xiang J."/>
        </authorList>
    </citation>
    <scope>NUCLEOTIDE SEQUENCE [LARGE SCALE GENOMIC DNA]</scope>
    <source>
        <tissue evidence="4">Muscle</tissue>
    </source>
</reference>
<dbReference type="InterPro" id="IPR050164">
    <property type="entry name" value="Peptidase_C19"/>
</dbReference>
<feature type="domain" description="USP" evidence="3">
    <location>
        <begin position="180"/>
        <end position="635"/>
    </location>
</feature>
<dbReference type="GO" id="GO:0004843">
    <property type="term" value="F:cysteine-type deubiquitinase activity"/>
    <property type="evidence" value="ECO:0007669"/>
    <property type="project" value="InterPro"/>
</dbReference>
<evidence type="ECO:0000259" key="3">
    <source>
        <dbReference type="PROSITE" id="PS50235"/>
    </source>
</evidence>
<evidence type="ECO:0000313" key="4">
    <source>
        <dbReference type="EMBL" id="ROT61231.1"/>
    </source>
</evidence>
<evidence type="ECO:0000256" key="1">
    <source>
        <dbReference type="ARBA" id="ARBA00009085"/>
    </source>
</evidence>
<dbReference type="CDD" id="cd02257">
    <property type="entry name" value="Peptidase_C19"/>
    <property type="match status" value="1"/>
</dbReference>
<dbReference type="PROSITE" id="PS00972">
    <property type="entry name" value="USP_1"/>
    <property type="match status" value="1"/>
</dbReference>
<dbReference type="EMBL" id="QCYY01004278">
    <property type="protein sequence ID" value="ROT61231.1"/>
    <property type="molecule type" value="Genomic_DNA"/>
</dbReference>
<evidence type="ECO:0000256" key="2">
    <source>
        <dbReference type="SAM" id="MobiDB-lite"/>
    </source>
</evidence>
<dbReference type="GO" id="GO:0005829">
    <property type="term" value="C:cytosol"/>
    <property type="evidence" value="ECO:0007669"/>
    <property type="project" value="TreeGrafter"/>
</dbReference>
<keyword evidence="5" id="KW-1185">Reference proteome</keyword>
<dbReference type="InterPro" id="IPR038765">
    <property type="entry name" value="Papain-like_cys_pep_sf"/>
</dbReference>
<protein>
    <submittedName>
        <fullName evidence="4">Ubiquitin carboxyl-terminal hydrolase 37</fullName>
    </submittedName>
</protein>
<dbReference type="PROSITE" id="PS50330">
    <property type="entry name" value="UIM"/>
    <property type="match status" value="1"/>
</dbReference>
<dbReference type="InterPro" id="IPR003903">
    <property type="entry name" value="UIM_dom"/>
</dbReference>
<gene>
    <name evidence="4" type="ORF">C7M84_021016</name>
</gene>
<proteinExistence type="inferred from homology"/>
<evidence type="ECO:0000313" key="5">
    <source>
        <dbReference type="Proteomes" id="UP000283509"/>
    </source>
</evidence>
<feature type="region of interest" description="Disordered" evidence="2">
    <location>
        <begin position="583"/>
        <end position="606"/>
    </location>
</feature>
<dbReference type="AlphaFoldDB" id="A0A423SAI3"/>
<feature type="compositionally biased region" description="Basic and acidic residues" evidence="2">
    <location>
        <begin position="321"/>
        <end position="332"/>
    </location>
</feature>
<dbReference type="GO" id="GO:0000082">
    <property type="term" value="P:G1/S transition of mitotic cell cycle"/>
    <property type="evidence" value="ECO:0007669"/>
    <property type="project" value="TreeGrafter"/>
</dbReference>